<organism evidence="6 7">
    <name type="scientific">Thalassovita litoralis</name>
    <dbReference type="NCBI Taxonomy" id="1010611"/>
    <lineage>
        <taxon>Bacteria</taxon>
        <taxon>Pseudomonadati</taxon>
        <taxon>Pseudomonadota</taxon>
        <taxon>Alphaproteobacteria</taxon>
        <taxon>Rhodobacterales</taxon>
        <taxon>Roseobacteraceae</taxon>
        <taxon>Thalassovita</taxon>
    </lineage>
</organism>
<evidence type="ECO:0000256" key="1">
    <source>
        <dbReference type="ARBA" id="ARBA00001561"/>
    </source>
</evidence>
<accession>A0A521DN30</accession>
<reference evidence="6 7" key="1">
    <citation type="submission" date="2017-05" db="EMBL/GenBank/DDBJ databases">
        <authorList>
            <person name="Varghese N."/>
            <person name="Submissions S."/>
        </authorList>
    </citation>
    <scope>NUCLEOTIDE SEQUENCE [LARGE SCALE GENOMIC DNA]</scope>
    <source>
        <strain evidence="6 7">DSM 29506</strain>
    </source>
</reference>
<protein>
    <recommendedName>
        <fullName evidence="2">N-acetylmuramoyl-L-alanine amidase</fullName>
        <ecNumber evidence="2">3.5.1.28</ecNumber>
    </recommendedName>
</protein>
<dbReference type="SMART" id="SM00644">
    <property type="entry name" value="Ami_2"/>
    <property type="match status" value="1"/>
</dbReference>
<dbReference type="GO" id="GO:0071555">
    <property type="term" value="P:cell wall organization"/>
    <property type="evidence" value="ECO:0007669"/>
    <property type="project" value="UniProtKB-KW"/>
</dbReference>
<dbReference type="GO" id="GO:0008745">
    <property type="term" value="F:N-acetylmuramoyl-L-alanine amidase activity"/>
    <property type="evidence" value="ECO:0007669"/>
    <property type="project" value="UniProtKB-EC"/>
</dbReference>
<dbReference type="InterPro" id="IPR036505">
    <property type="entry name" value="Amidase/PGRP_sf"/>
</dbReference>
<keyword evidence="3" id="KW-0378">Hydrolase</keyword>
<evidence type="ECO:0000313" key="7">
    <source>
        <dbReference type="Proteomes" id="UP000316030"/>
    </source>
</evidence>
<proteinExistence type="predicted"/>
<dbReference type="GO" id="GO:0009253">
    <property type="term" value="P:peptidoglycan catabolic process"/>
    <property type="evidence" value="ECO:0007669"/>
    <property type="project" value="InterPro"/>
</dbReference>
<evidence type="ECO:0000256" key="2">
    <source>
        <dbReference type="ARBA" id="ARBA00011901"/>
    </source>
</evidence>
<dbReference type="EMBL" id="FXTO01000011">
    <property type="protein sequence ID" value="SMO72471.1"/>
    <property type="molecule type" value="Genomic_DNA"/>
</dbReference>
<dbReference type="Proteomes" id="UP000316030">
    <property type="component" value="Unassembled WGS sequence"/>
</dbReference>
<dbReference type="Gene3D" id="3.40.80.10">
    <property type="entry name" value="Peptidoglycan recognition protein-like"/>
    <property type="match status" value="1"/>
</dbReference>
<name>A0A521DN30_9RHOB</name>
<evidence type="ECO:0000313" key="6">
    <source>
        <dbReference type="EMBL" id="SMO72471.1"/>
    </source>
</evidence>
<evidence type="ECO:0000256" key="4">
    <source>
        <dbReference type="ARBA" id="ARBA00023316"/>
    </source>
</evidence>
<dbReference type="CDD" id="cd06583">
    <property type="entry name" value="PGRP"/>
    <property type="match status" value="1"/>
</dbReference>
<keyword evidence="7" id="KW-1185">Reference proteome</keyword>
<evidence type="ECO:0000256" key="3">
    <source>
        <dbReference type="ARBA" id="ARBA00022801"/>
    </source>
</evidence>
<dbReference type="EC" id="3.5.1.28" evidence="2"/>
<keyword evidence="4" id="KW-0961">Cell wall biogenesis/degradation</keyword>
<dbReference type="GO" id="GO:0019867">
    <property type="term" value="C:outer membrane"/>
    <property type="evidence" value="ECO:0007669"/>
    <property type="project" value="TreeGrafter"/>
</dbReference>
<dbReference type="AlphaFoldDB" id="A0A521DN30"/>
<gene>
    <name evidence="6" type="ORF">SAMN06265173_11185</name>
</gene>
<feature type="domain" description="N-acetylmuramoyl-L-alanine amidase" evidence="5">
    <location>
        <begin position="14"/>
        <end position="146"/>
    </location>
</feature>
<dbReference type="InterPro" id="IPR051206">
    <property type="entry name" value="NAMLAA_amidase_2"/>
</dbReference>
<comment type="catalytic activity">
    <reaction evidence="1">
        <text>Hydrolyzes the link between N-acetylmuramoyl residues and L-amino acid residues in certain cell-wall glycopeptides.</text>
        <dbReference type="EC" id="3.5.1.28"/>
    </reaction>
</comment>
<dbReference type="PANTHER" id="PTHR30417:SF1">
    <property type="entry name" value="N-ACETYLMURAMOYL-L-ALANINE AMIDASE AMID"/>
    <property type="match status" value="1"/>
</dbReference>
<dbReference type="InterPro" id="IPR002502">
    <property type="entry name" value="Amidase_domain"/>
</dbReference>
<evidence type="ECO:0000259" key="5">
    <source>
        <dbReference type="SMART" id="SM00644"/>
    </source>
</evidence>
<dbReference type="GO" id="GO:0009254">
    <property type="term" value="P:peptidoglycan turnover"/>
    <property type="evidence" value="ECO:0007669"/>
    <property type="project" value="TreeGrafter"/>
</dbReference>
<dbReference type="PANTHER" id="PTHR30417">
    <property type="entry name" value="N-ACETYLMURAMOYL-L-ALANINE AMIDASE AMID"/>
    <property type="match status" value="1"/>
</dbReference>
<dbReference type="Pfam" id="PF01510">
    <property type="entry name" value="Amidase_2"/>
    <property type="match status" value="1"/>
</dbReference>
<sequence>MHDTTHPMVIQHPSPNFGARRGAVQPDMVVLHYTAIPCAASLERLCDPQAEVSAHYLISETGRIWQLVPEDKRAWHAGAGKWGSVTDVNSHSIGIELVNLGTHPFAEPQMAALEWLLAGIMQRWAIRPERVIGHSDMAPDRKSDPGPRFDWHRLARQGLAVWPDVCRADLRGEEGWSAETILQMGQALRRFGYVMPDNDMAPLHVYHAFCDRFGCGGAENRGYAIAMARDLAARFPVDRDVPNA</sequence>
<dbReference type="SUPFAM" id="SSF55846">
    <property type="entry name" value="N-acetylmuramoyl-L-alanine amidase-like"/>
    <property type="match status" value="1"/>
</dbReference>